<feature type="chain" id="PRO_5046456780" description="DUF3325 domain-containing protein" evidence="2">
    <location>
        <begin position="21"/>
        <end position="116"/>
    </location>
</feature>
<dbReference type="EMBL" id="BMYK01000022">
    <property type="protein sequence ID" value="GHC96268.1"/>
    <property type="molecule type" value="Genomic_DNA"/>
</dbReference>
<evidence type="ECO:0000256" key="2">
    <source>
        <dbReference type="SAM" id="SignalP"/>
    </source>
</evidence>
<reference evidence="4" key="1">
    <citation type="journal article" date="2019" name="Int. J. Syst. Evol. Microbiol.">
        <title>The Global Catalogue of Microorganisms (GCM) 10K type strain sequencing project: providing services to taxonomists for standard genome sequencing and annotation.</title>
        <authorList>
            <consortium name="The Broad Institute Genomics Platform"/>
            <consortium name="The Broad Institute Genome Sequencing Center for Infectious Disease"/>
            <person name="Wu L."/>
            <person name="Ma J."/>
        </authorList>
    </citation>
    <scope>NUCLEOTIDE SEQUENCE [LARGE SCALE GENOMIC DNA]</scope>
    <source>
        <strain evidence="4">KCTC 23314</strain>
    </source>
</reference>
<evidence type="ECO:0000313" key="4">
    <source>
        <dbReference type="Proteomes" id="UP000626210"/>
    </source>
</evidence>
<keyword evidence="1" id="KW-1133">Transmembrane helix</keyword>
<keyword evidence="1" id="KW-0472">Membrane</keyword>
<accession>A0ABQ3G817</accession>
<dbReference type="Pfam" id="PF11804">
    <property type="entry name" value="DUF3325"/>
    <property type="match status" value="1"/>
</dbReference>
<sequence length="116" mass="12191">MKALLAFSAALTGFSALSLAMDRHYEDYKGRGHTPPAALRRWMQLGGALGLALSLWAAIAGYGSAQGWVFWFGAMMVAALAVVLTLSYAPRRIVRLLRAGAVLLALGLLGSLASGV</sequence>
<protein>
    <recommendedName>
        <fullName evidence="5">DUF3325 domain-containing protein</fullName>
    </recommendedName>
</protein>
<evidence type="ECO:0000313" key="3">
    <source>
        <dbReference type="EMBL" id="GHC96268.1"/>
    </source>
</evidence>
<keyword evidence="4" id="KW-1185">Reference proteome</keyword>
<feature type="transmembrane region" description="Helical" evidence="1">
    <location>
        <begin position="42"/>
        <end position="62"/>
    </location>
</feature>
<evidence type="ECO:0000256" key="1">
    <source>
        <dbReference type="SAM" id="Phobius"/>
    </source>
</evidence>
<keyword evidence="2" id="KW-0732">Signal</keyword>
<feature type="transmembrane region" description="Helical" evidence="1">
    <location>
        <begin position="96"/>
        <end position="115"/>
    </location>
</feature>
<evidence type="ECO:0008006" key="5">
    <source>
        <dbReference type="Google" id="ProtNLM"/>
    </source>
</evidence>
<organism evidence="3 4">
    <name type="scientific">Pseudorhodoferax aquiterrae</name>
    <dbReference type="NCBI Taxonomy" id="747304"/>
    <lineage>
        <taxon>Bacteria</taxon>
        <taxon>Pseudomonadati</taxon>
        <taxon>Pseudomonadota</taxon>
        <taxon>Betaproteobacteria</taxon>
        <taxon>Burkholderiales</taxon>
        <taxon>Comamonadaceae</taxon>
    </lineage>
</organism>
<dbReference type="InterPro" id="IPR021762">
    <property type="entry name" value="DUF3325"/>
</dbReference>
<dbReference type="RefSeq" id="WP_189689592.1">
    <property type="nucleotide sequence ID" value="NZ_BMYK01000022.1"/>
</dbReference>
<proteinExistence type="predicted"/>
<keyword evidence="1" id="KW-0812">Transmembrane</keyword>
<gene>
    <name evidence="3" type="ORF">GCM10007320_49950</name>
</gene>
<feature type="signal peptide" evidence="2">
    <location>
        <begin position="1"/>
        <end position="20"/>
    </location>
</feature>
<dbReference type="Proteomes" id="UP000626210">
    <property type="component" value="Unassembled WGS sequence"/>
</dbReference>
<feature type="transmembrane region" description="Helical" evidence="1">
    <location>
        <begin position="69"/>
        <end position="90"/>
    </location>
</feature>
<comment type="caution">
    <text evidence="3">The sequence shown here is derived from an EMBL/GenBank/DDBJ whole genome shotgun (WGS) entry which is preliminary data.</text>
</comment>
<name>A0ABQ3G817_9BURK</name>